<evidence type="ECO:0000256" key="8">
    <source>
        <dbReference type="ARBA" id="ARBA00049152"/>
    </source>
</evidence>
<keyword evidence="2" id="KW-0444">Lipid biosynthesis</keyword>
<dbReference type="PROSITE" id="PS50989">
    <property type="entry name" value="COA_CT_CTER"/>
    <property type="match status" value="1"/>
</dbReference>
<dbReference type="InterPro" id="IPR011763">
    <property type="entry name" value="COA_CT_C"/>
</dbReference>
<evidence type="ECO:0000256" key="3">
    <source>
        <dbReference type="ARBA" id="ARBA00022741"/>
    </source>
</evidence>
<proteinExistence type="predicted"/>
<evidence type="ECO:0000313" key="11">
    <source>
        <dbReference type="Proteomes" id="UP001161247"/>
    </source>
</evidence>
<keyword evidence="7" id="KW-0275">Fatty acid biosynthesis</keyword>
<evidence type="ECO:0000256" key="7">
    <source>
        <dbReference type="ARBA" id="ARBA00023160"/>
    </source>
</evidence>
<dbReference type="InterPro" id="IPR001095">
    <property type="entry name" value="Acetyl_CoA_COase_a_su"/>
</dbReference>
<dbReference type="GO" id="GO:0003989">
    <property type="term" value="F:acetyl-CoA carboxylase activity"/>
    <property type="evidence" value="ECO:0007669"/>
    <property type="project" value="InterPro"/>
</dbReference>
<name>A0AAV1E091_OLDCO</name>
<evidence type="ECO:0000256" key="1">
    <source>
        <dbReference type="ARBA" id="ARBA00011883"/>
    </source>
</evidence>
<dbReference type="GO" id="GO:0005524">
    <property type="term" value="F:ATP binding"/>
    <property type="evidence" value="ECO:0007669"/>
    <property type="project" value="UniProtKB-KW"/>
</dbReference>
<gene>
    <name evidence="10" type="ORF">OLC1_LOCUS20587</name>
</gene>
<keyword evidence="11" id="KW-1185">Reference proteome</keyword>
<dbReference type="InterPro" id="IPR029045">
    <property type="entry name" value="ClpP/crotonase-like_dom_sf"/>
</dbReference>
<comment type="catalytic activity">
    <reaction evidence="8">
        <text>N(6)-carboxybiotinyl-L-lysyl-[protein] + acetyl-CoA = N(6)-biotinyl-L-lysyl-[protein] + malonyl-CoA</text>
        <dbReference type="Rhea" id="RHEA:54728"/>
        <dbReference type="Rhea" id="RHEA-COMP:10505"/>
        <dbReference type="Rhea" id="RHEA-COMP:10506"/>
        <dbReference type="ChEBI" id="CHEBI:57288"/>
        <dbReference type="ChEBI" id="CHEBI:57384"/>
        <dbReference type="ChEBI" id="CHEBI:83144"/>
        <dbReference type="ChEBI" id="CHEBI:83145"/>
        <dbReference type="EC" id="2.1.3.15"/>
    </reaction>
</comment>
<sequence length="296" mass="32707">MIKWELLEDQAGYDDDPTIVTALGRIEGEYYMFIGHRKVRNTEEDFEHNFAVPTPHGYKKALGMLKYAEHCGFPIVIFVDTTGSFADLKSEELGQGEAIAHYLRTLFGLKVPIITIVTGEGGPCVALAIACANKLLMLENSAFYVESTDASATILQKFSAAALKAPENLNITAQEHFRLRIAGSGIPEPLGGAHANPQQASSYIKNALLKAMENVVGLALPEELESVRFRYWFQWLKNSVEVEPADFALVDIDGALLLVLVEKRAPSQVEEEERLLAGFLEAEEMLVVVEHDDNPE</sequence>
<dbReference type="Proteomes" id="UP001161247">
    <property type="component" value="Chromosome 7"/>
</dbReference>
<keyword evidence="6" id="KW-0443">Lipid metabolism</keyword>
<dbReference type="GO" id="GO:0006633">
    <property type="term" value="P:fatty acid biosynthetic process"/>
    <property type="evidence" value="ECO:0007669"/>
    <property type="project" value="UniProtKB-KW"/>
</dbReference>
<dbReference type="GO" id="GO:0016743">
    <property type="term" value="F:carboxyl- or carbamoyltransferase activity"/>
    <property type="evidence" value="ECO:0007669"/>
    <property type="project" value="InterPro"/>
</dbReference>
<dbReference type="PRINTS" id="PR01069">
    <property type="entry name" value="ACCCTRFRASEA"/>
</dbReference>
<dbReference type="Pfam" id="PF03255">
    <property type="entry name" value="ACCA"/>
    <property type="match status" value="1"/>
</dbReference>
<dbReference type="AlphaFoldDB" id="A0AAV1E091"/>
<protein>
    <recommendedName>
        <fullName evidence="1">acetyl-CoA carboxytransferase</fullName>
        <ecNumber evidence="1">2.1.3.15</ecNumber>
    </recommendedName>
</protein>
<evidence type="ECO:0000313" key="10">
    <source>
        <dbReference type="EMBL" id="CAI9113618.1"/>
    </source>
</evidence>
<evidence type="ECO:0000256" key="2">
    <source>
        <dbReference type="ARBA" id="ARBA00022516"/>
    </source>
</evidence>
<dbReference type="Gene3D" id="3.90.226.10">
    <property type="entry name" value="2-enoyl-CoA Hydratase, Chain A, domain 1"/>
    <property type="match status" value="1"/>
</dbReference>
<keyword evidence="4" id="KW-0276">Fatty acid metabolism</keyword>
<evidence type="ECO:0000256" key="5">
    <source>
        <dbReference type="ARBA" id="ARBA00022840"/>
    </source>
</evidence>
<keyword evidence="5" id="KW-0067">ATP-binding</keyword>
<reference evidence="10" key="1">
    <citation type="submission" date="2023-03" db="EMBL/GenBank/DDBJ databases">
        <authorList>
            <person name="Julca I."/>
        </authorList>
    </citation>
    <scope>NUCLEOTIDE SEQUENCE</scope>
</reference>
<dbReference type="SUPFAM" id="SSF52096">
    <property type="entry name" value="ClpP/crotonase"/>
    <property type="match status" value="1"/>
</dbReference>
<accession>A0AAV1E091</accession>
<dbReference type="PANTHER" id="PTHR42853:SF1">
    <property type="entry name" value="ACETYL-COA CARBOXYTRANSFERASE"/>
    <property type="match status" value="1"/>
</dbReference>
<keyword evidence="3" id="KW-0547">Nucleotide-binding</keyword>
<dbReference type="GO" id="GO:0009317">
    <property type="term" value="C:acetyl-CoA carboxylase complex"/>
    <property type="evidence" value="ECO:0007669"/>
    <property type="project" value="InterPro"/>
</dbReference>
<organism evidence="10 11">
    <name type="scientific">Oldenlandia corymbosa var. corymbosa</name>
    <dbReference type="NCBI Taxonomy" id="529605"/>
    <lineage>
        <taxon>Eukaryota</taxon>
        <taxon>Viridiplantae</taxon>
        <taxon>Streptophyta</taxon>
        <taxon>Embryophyta</taxon>
        <taxon>Tracheophyta</taxon>
        <taxon>Spermatophyta</taxon>
        <taxon>Magnoliopsida</taxon>
        <taxon>eudicotyledons</taxon>
        <taxon>Gunneridae</taxon>
        <taxon>Pentapetalae</taxon>
        <taxon>asterids</taxon>
        <taxon>lamiids</taxon>
        <taxon>Gentianales</taxon>
        <taxon>Rubiaceae</taxon>
        <taxon>Rubioideae</taxon>
        <taxon>Spermacoceae</taxon>
        <taxon>Hedyotis-Oldenlandia complex</taxon>
        <taxon>Oldenlandia</taxon>
    </lineage>
</organism>
<evidence type="ECO:0000259" key="9">
    <source>
        <dbReference type="PROSITE" id="PS50989"/>
    </source>
</evidence>
<dbReference type="EC" id="2.1.3.15" evidence="1"/>
<dbReference type="EMBL" id="OX459124">
    <property type="protein sequence ID" value="CAI9113618.1"/>
    <property type="molecule type" value="Genomic_DNA"/>
</dbReference>
<feature type="domain" description="CoA carboxyltransferase C-terminal" evidence="9">
    <location>
        <begin position="1"/>
        <end position="214"/>
    </location>
</feature>
<evidence type="ECO:0000256" key="4">
    <source>
        <dbReference type="ARBA" id="ARBA00022832"/>
    </source>
</evidence>
<evidence type="ECO:0000256" key="6">
    <source>
        <dbReference type="ARBA" id="ARBA00023098"/>
    </source>
</evidence>
<dbReference type="PANTHER" id="PTHR42853">
    <property type="entry name" value="ACETYL-COENZYME A CARBOXYLASE CARBOXYL TRANSFERASE SUBUNIT ALPHA"/>
    <property type="match status" value="1"/>
</dbReference>